<protein>
    <submittedName>
        <fullName evidence="2">AAA family ATPase</fullName>
    </submittedName>
</protein>
<feature type="domain" description="NadR/Ttd14 AAA" evidence="1">
    <location>
        <begin position="12"/>
        <end position="161"/>
    </location>
</feature>
<name>A0A6I6K2J6_9BACT</name>
<proteinExistence type="predicted"/>
<dbReference type="InterPro" id="IPR052735">
    <property type="entry name" value="NAD_biosynth-regulator"/>
</dbReference>
<sequence>MIKKLNNLPKIIVITGAESTGKSVLTESLAKYFKVPFIPEIAREYIENIDRNYNYRDVEIIAKKQVELLHQFSNSNYPFLFVDTWLIITKTWFEVVFKKVPEWIENEIQKTKIDLFLVCDTDLPWIPDPVRENGGENREILQKNYLKQIEYYNFNYKVVSGYDEKRLKNALHFLKFM</sequence>
<dbReference type="SUPFAM" id="SSF52540">
    <property type="entry name" value="P-loop containing nucleoside triphosphate hydrolases"/>
    <property type="match status" value="1"/>
</dbReference>
<keyword evidence="3" id="KW-1185">Reference proteome</keyword>
<dbReference type="PANTHER" id="PTHR37512">
    <property type="entry name" value="TRIFUNCTIONAL NAD BIOSYNTHESIS/REGULATOR PROTEIN NADR"/>
    <property type="match status" value="1"/>
</dbReference>
<dbReference type="AlphaFoldDB" id="A0A6I6K2J6"/>
<dbReference type="EMBL" id="CP046401">
    <property type="protein sequence ID" value="QGY46737.1"/>
    <property type="molecule type" value="Genomic_DNA"/>
</dbReference>
<dbReference type="Pfam" id="PF13521">
    <property type="entry name" value="AAA_28"/>
    <property type="match status" value="1"/>
</dbReference>
<reference evidence="2 3" key="1">
    <citation type="submission" date="2019-11" db="EMBL/GenBank/DDBJ databases">
        <authorList>
            <person name="Zheng R.K."/>
            <person name="Sun C.M."/>
        </authorList>
    </citation>
    <scope>NUCLEOTIDE SEQUENCE [LARGE SCALE GENOMIC DNA]</scope>
    <source>
        <strain evidence="2 3">WC007</strain>
    </source>
</reference>
<dbReference type="InterPro" id="IPR038727">
    <property type="entry name" value="NadR/Ttd14_AAA_dom"/>
</dbReference>
<evidence type="ECO:0000313" key="2">
    <source>
        <dbReference type="EMBL" id="QGY46737.1"/>
    </source>
</evidence>
<dbReference type="InterPro" id="IPR027417">
    <property type="entry name" value="P-loop_NTPase"/>
</dbReference>
<evidence type="ECO:0000313" key="3">
    <source>
        <dbReference type="Proteomes" id="UP000428260"/>
    </source>
</evidence>
<organism evidence="2 3">
    <name type="scientific">Maribellus comscasis</name>
    <dbReference type="NCBI Taxonomy" id="2681766"/>
    <lineage>
        <taxon>Bacteria</taxon>
        <taxon>Pseudomonadati</taxon>
        <taxon>Bacteroidota</taxon>
        <taxon>Bacteroidia</taxon>
        <taxon>Marinilabiliales</taxon>
        <taxon>Prolixibacteraceae</taxon>
        <taxon>Maribellus</taxon>
    </lineage>
</organism>
<evidence type="ECO:0000259" key="1">
    <source>
        <dbReference type="Pfam" id="PF13521"/>
    </source>
</evidence>
<dbReference type="PANTHER" id="PTHR37512:SF1">
    <property type="entry name" value="NADR_TTD14 AAA DOMAIN-CONTAINING PROTEIN"/>
    <property type="match status" value="1"/>
</dbReference>
<accession>A0A6I6K2J6</accession>
<dbReference type="Proteomes" id="UP000428260">
    <property type="component" value="Chromosome"/>
</dbReference>
<dbReference type="KEGG" id="mcos:GM418_24695"/>
<dbReference type="CDD" id="cd02019">
    <property type="entry name" value="NK"/>
    <property type="match status" value="1"/>
</dbReference>
<dbReference type="Gene3D" id="3.40.50.300">
    <property type="entry name" value="P-loop containing nucleotide triphosphate hydrolases"/>
    <property type="match status" value="1"/>
</dbReference>
<gene>
    <name evidence="2" type="ORF">GM418_24695</name>
</gene>